<dbReference type="RefSeq" id="XP_060040370.1">
    <property type="nucleotide sequence ID" value="XM_060184387.1"/>
</dbReference>
<evidence type="ECO:0000313" key="2">
    <source>
        <dbReference type="Proteomes" id="UP001652624"/>
    </source>
</evidence>
<organism evidence="2 3">
    <name type="scientific">Erinaceus europaeus</name>
    <name type="common">Western European hedgehog</name>
    <dbReference type="NCBI Taxonomy" id="9365"/>
    <lineage>
        <taxon>Eukaryota</taxon>
        <taxon>Metazoa</taxon>
        <taxon>Chordata</taxon>
        <taxon>Craniata</taxon>
        <taxon>Vertebrata</taxon>
        <taxon>Euteleostomi</taxon>
        <taxon>Mammalia</taxon>
        <taxon>Eutheria</taxon>
        <taxon>Laurasiatheria</taxon>
        <taxon>Eulipotyphla</taxon>
        <taxon>Erinaceidae</taxon>
        <taxon>Erinaceinae</taxon>
        <taxon>Erinaceus</taxon>
    </lineage>
</organism>
<feature type="compositionally biased region" description="Polar residues" evidence="1">
    <location>
        <begin position="90"/>
        <end position="108"/>
    </location>
</feature>
<feature type="compositionally biased region" description="Basic and acidic residues" evidence="1">
    <location>
        <begin position="129"/>
        <end position="142"/>
    </location>
</feature>
<evidence type="ECO:0000256" key="1">
    <source>
        <dbReference type="SAM" id="MobiDB-lite"/>
    </source>
</evidence>
<feature type="compositionally biased region" description="Polar residues" evidence="1">
    <location>
        <begin position="851"/>
        <end position="860"/>
    </location>
</feature>
<feature type="compositionally biased region" description="Polar residues" evidence="1">
    <location>
        <begin position="903"/>
        <end position="913"/>
    </location>
</feature>
<dbReference type="Proteomes" id="UP001652624">
    <property type="component" value="Unplaced"/>
</dbReference>
<feature type="compositionally biased region" description="Polar residues" evidence="1">
    <location>
        <begin position="799"/>
        <end position="808"/>
    </location>
</feature>
<accession>A0ABM3WUW7</accession>
<dbReference type="GeneID" id="132536476"/>
<gene>
    <name evidence="3" type="primary">LOC132536476</name>
</gene>
<keyword evidence="2" id="KW-1185">Reference proteome</keyword>
<feature type="region of interest" description="Disordered" evidence="1">
    <location>
        <begin position="29"/>
        <end position="913"/>
    </location>
</feature>
<feature type="compositionally biased region" description="Basic residues" evidence="1">
    <location>
        <begin position="472"/>
        <end position="482"/>
    </location>
</feature>
<feature type="compositionally biased region" description="Polar residues" evidence="1">
    <location>
        <begin position="324"/>
        <end position="340"/>
    </location>
</feature>
<name>A0ABM3WUW7_ERIEU</name>
<proteinExistence type="predicted"/>
<sequence length="913" mass="98069">MRLRDVHLSETEEQGTLLAPRVIHVLEKTGPGRSDLKDTESLAGTRQLLEGPASADVPHTGGICSRDQSEASSAMSQDAGVGHQGGLDPTPSSMQEQRPTQGSTATTEARTEDQNLKRRGHSTNSSIKSGEEVHPSQREPKPIDAPGRHGAQRAPMDSGLRRRRKARSPASAHGQRAQTPQEGTEPSERPWTAGSDAAGRHGAQRAPMDSGLRRRRRARSPESAHGQRAQTPQEGTEPSERPWTAGSDAAGRHGAQRAPMDSGLRRRRRARSPADAHGQRAQTPQEGTEPSERPWTAGSDAPGRHGAQRAPMDSGLRCRRKAQSPASAQGQRAQTPQEGTEPSERPWTAGSDAAGRHGAQRAPMDSELRRRRKAWSPESAHGQRAQMLQEGTEPRERPWTASSDTAGRHGAQRAPMDSELRRRRKARSPESAHGQRAQTPQEGTEPRERPWTAGSDAAGGHGAQWMPTDSRLRRHRRARSPKSAHGQRAQTPQEGTEPRERPWTAGSDAAGGHGAQRMPTDSGLRRHRKARSPADAHGQRAQTPQEGTEPSERPWTAGSESTGGHGAQRAPMDSGLRRHRKARSPASAHGQRAQTPQEGTEPSERPWTAGSDAAGRHGAQQAPMDSGLRRRRRARSPESAHGQRAQTPQEGTEPRERPWTAGSDAAGGHGAQWAPRDSGLRRRRRARSPAGAQGQRAQTPQEGTEPSGRPWTVGSDATGGHGAQWAPRDSGLRRRRRARSPADAHGQRAQTPQEGTEPSGCPGTAGSDAAGGHGAQRMPRDSGLRRRRRARSPADAQGQRAQTPQEGTEPSGCPVTAGSDAAGGHGAQRMPRDSGLRRRRRARSPADAQGQRAQTPQEGTEPSGCPGTAGSDAAGGHGAQRMPRDSGLRRRRRARSPADAQGQRAQMSEASQR</sequence>
<reference evidence="3" key="1">
    <citation type="submission" date="2025-08" db="UniProtKB">
        <authorList>
            <consortium name="RefSeq"/>
        </authorList>
    </citation>
    <scope>IDENTIFICATION</scope>
</reference>
<evidence type="ECO:0000313" key="3">
    <source>
        <dbReference type="RefSeq" id="XP_060040370.1"/>
    </source>
</evidence>
<protein>
    <submittedName>
        <fullName evidence="3">Serine/arginine repetitive matrix protein 2-like</fullName>
    </submittedName>
</protein>
<feature type="compositionally biased region" description="Low complexity" evidence="1">
    <location>
        <begin position="688"/>
        <end position="698"/>
    </location>
</feature>